<evidence type="ECO:0000256" key="2">
    <source>
        <dbReference type="ARBA" id="ARBA00022692"/>
    </source>
</evidence>
<feature type="transmembrane region" description="Helical" evidence="5">
    <location>
        <begin position="63"/>
        <end position="84"/>
    </location>
</feature>
<keyword evidence="2 5" id="KW-0812">Transmembrane</keyword>
<name>A0A0G3EV97_9BURK</name>
<accession>A0A0G3EV97</accession>
<feature type="domain" description="TM2" evidence="6">
    <location>
        <begin position="4"/>
        <end position="42"/>
    </location>
</feature>
<dbReference type="OrthoDB" id="8702870at2"/>
<comment type="subcellular location">
    <subcellularLocation>
        <location evidence="1">Membrane</location>
        <topology evidence="1">Multi-pass membrane protein</topology>
    </subcellularLocation>
</comment>
<proteinExistence type="predicted"/>
<sequence>MAYKSKTVAALLAFALGTLGGHRFYLYGPRDAFGWLHLLGTLLGIDGWRLLTHSQLMSPLGWALTICGAVSLFSSLLAAIVYGLRPDEAWNSRFNSQSLRKSRSGWSAILIVSASLFIGAGLMMFGFVVGFQTYFETHLPPNSLSQ</sequence>
<dbReference type="Pfam" id="PF05154">
    <property type="entry name" value="TM2"/>
    <property type="match status" value="1"/>
</dbReference>
<keyword evidence="8" id="KW-1185">Reference proteome</keyword>
<organism evidence="7 8">
    <name type="scientific">Pandoraea thiooxydans</name>
    <dbReference type="NCBI Taxonomy" id="445709"/>
    <lineage>
        <taxon>Bacteria</taxon>
        <taxon>Pseudomonadati</taxon>
        <taxon>Pseudomonadota</taxon>
        <taxon>Betaproteobacteria</taxon>
        <taxon>Burkholderiales</taxon>
        <taxon>Burkholderiaceae</taxon>
        <taxon>Pandoraea</taxon>
    </lineage>
</organism>
<dbReference type="KEGG" id="ptx:ABW99_11005"/>
<feature type="transmembrane region" description="Helical" evidence="5">
    <location>
        <begin position="104"/>
        <end position="129"/>
    </location>
</feature>
<evidence type="ECO:0000313" key="7">
    <source>
        <dbReference type="EMBL" id="AKJ68661.1"/>
    </source>
</evidence>
<evidence type="ECO:0000256" key="1">
    <source>
        <dbReference type="ARBA" id="ARBA00004141"/>
    </source>
</evidence>
<gene>
    <name evidence="7" type="ORF">ABW99_11005</name>
</gene>
<evidence type="ECO:0000256" key="5">
    <source>
        <dbReference type="SAM" id="Phobius"/>
    </source>
</evidence>
<keyword evidence="3 5" id="KW-1133">Transmembrane helix</keyword>
<keyword evidence="4 5" id="KW-0472">Membrane</keyword>
<evidence type="ECO:0000256" key="3">
    <source>
        <dbReference type="ARBA" id="ARBA00022989"/>
    </source>
</evidence>
<dbReference type="Proteomes" id="UP000036700">
    <property type="component" value="Chromosome"/>
</dbReference>
<dbReference type="PATRIC" id="fig|445709.3.peg.2341"/>
<dbReference type="GO" id="GO:0016020">
    <property type="term" value="C:membrane"/>
    <property type="evidence" value="ECO:0007669"/>
    <property type="project" value="UniProtKB-SubCell"/>
</dbReference>
<reference evidence="8" key="1">
    <citation type="submission" date="2015-06" db="EMBL/GenBank/DDBJ databases">
        <authorList>
            <person name="Lim Y.L."/>
            <person name="Ee R."/>
            <person name="Yong D."/>
            <person name="How K.Y."/>
            <person name="Yin W.F."/>
            <person name="Chan K.G."/>
        </authorList>
    </citation>
    <scope>NUCLEOTIDE SEQUENCE [LARGE SCALE GENOMIC DNA]</scope>
    <source>
        <strain evidence="8">DSM 25325</strain>
    </source>
</reference>
<evidence type="ECO:0000313" key="8">
    <source>
        <dbReference type="Proteomes" id="UP000036700"/>
    </source>
</evidence>
<protein>
    <recommendedName>
        <fullName evidence="6">TM2 domain-containing protein</fullName>
    </recommendedName>
</protein>
<evidence type="ECO:0000256" key="4">
    <source>
        <dbReference type="ARBA" id="ARBA00023136"/>
    </source>
</evidence>
<dbReference type="InterPro" id="IPR007829">
    <property type="entry name" value="TM2"/>
</dbReference>
<dbReference type="RefSeq" id="WP_047214521.1">
    <property type="nucleotide sequence ID" value="NZ_CP011568.3"/>
</dbReference>
<dbReference type="STRING" id="445709.ABW99_11005"/>
<evidence type="ECO:0000259" key="6">
    <source>
        <dbReference type="Pfam" id="PF05154"/>
    </source>
</evidence>
<dbReference type="EMBL" id="CP011568">
    <property type="protein sequence ID" value="AKJ68661.1"/>
    <property type="molecule type" value="Genomic_DNA"/>
</dbReference>
<dbReference type="AlphaFoldDB" id="A0A0G3EV97"/>